<proteinExistence type="predicted"/>
<sequence>MIENWKLDRIYLMISSALNFNTDPNIKYFFDRKENLFFQLHKDKDHFKVISRYNLLSKDERKRLLEKIDQLKNGDLEIIEICKLPKTIYIDRSKPAKNQQEYDELDKLYHSLGLSIKNFLDQNKIDIYKCDLIEGS</sequence>
<evidence type="ECO:0000313" key="1">
    <source>
        <dbReference type="EMBL" id="KFF04637.1"/>
    </source>
</evidence>
<evidence type="ECO:0000313" key="2">
    <source>
        <dbReference type="Proteomes" id="UP000028715"/>
    </source>
</evidence>
<dbReference type="STRING" id="362418.IW19_03410"/>
<name>A0A085ZJM3_9FLAO</name>
<accession>A0A085ZJM3</accession>
<comment type="caution">
    <text evidence="1">The sequence shown here is derived from an EMBL/GenBank/DDBJ whole genome shotgun (WGS) entry which is preliminary data.</text>
</comment>
<dbReference type="Proteomes" id="UP000028715">
    <property type="component" value="Unassembled WGS sequence"/>
</dbReference>
<protein>
    <submittedName>
        <fullName evidence="1">Uncharacterized protein</fullName>
    </submittedName>
</protein>
<gene>
    <name evidence="1" type="ORF">IW19_03410</name>
</gene>
<keyword evidence="2" id="KW-1185">Reference proteome</keyword>
<dbReference type="EMBL" id="JPRL01000001">
    <property type="protein sequence ID" value="KFF04637.1"/>
    <property type="molecule type" value="Genomic_DNA"/>
</dbReference>
<dbReference type="AlphaFoldDB" id="A0A085ZJM3"/>
<dbReference type="RefSeq" id="WP_035681172.1">
    <property type="nucleotide sequence ID" value="NZ_JPRL01000001.1"/>
</dbReference>
<reference evidence="1 2" key="1">
    <citation type="submission" date="2014-07" db="EMBL/GenBank/DDBJ databases">
        <title>Genome of Flavobacterium reichenbachii LMG 25512.</title>
        <authorList>
            <person name="Stropko S.J."/>
            <person name="Pipes S.E."/>
            <person name="Newman J.D."/>
        </authorList>
    </citation>
    <scope>NUCLEOTIDE SEQUENCE [LARGE SCALE GENOMIC DNA]</scope>
    <source>
        <strain evidence="1 2">LMG 25512</strain>
    </source>
</reference>
<organism evidence="1 2">
    <name type="scientific">Flavobacterium reichenbachii</name>
    <dbReference type="NCBI Taxonomy" id="362418"/>
    <lineage>
        <taxon>Bacteria</taxon>
        <taxon>Pseudomonadati</taxon>
        <taxon>Bacteroidota</taxon>
        <taxon>Flavobacteriia</taxon>
        <taxon>Flavobacteriales</taxon>
        <taxon>Flavobacteriaceae</taxon>
        <taxon>Flavobacterium</taxon>
    </lineage>
</organism>